<dbReference type="eggNOG" id="COG1479">
    <property type="taxonomic scope" value="Bacteria"/>
</dbReference>
<proteinExistence type="predicted"/>
<dbReference type="PANTHER" id="PTHR37292:SF2">
    <property type="entry name" value="DUF262 DOMAIN-CONTAINING PROTEIN"/>
    <property type="match status" value="1"/>
</dbReference>
<evidence type="ECO:0000313" key="4">
    <source>
        <dbReference type="Proteomes" id="UP000000270"/>
    </source>
</evidence>
<reference evidence="3 4" key="1">
    <citation type="journal article" date="2007" name="Appl. Environ. Microbiol.">
        <title>Rhizobial factors required for stem nodule maturation and maintenance in Sesbania rostrata-Azorhizobium caulinodans ORS571 symbiosis.</title>
        <authorList>
            <person name="Suzuki S."/>
            <person name="Aono T."/>
            <person name="Lee KB."/>
            <person name="Suzuki T."/>
            <person name="Liu CT."/>
            <person name="Miwa H."/>
            <person name="Wakao S."/>
            <person name="Iki T."/>
            <person name="Oyaizu H."/>
        </authorList>
    </citation>
    <scope>NUCLEOTIDE SEQUENCE [LARGE SCALE GENOMIC DNA]</scope>
    <source>
        <strain evidence="4">ATCC 43989 / DSM 5975 / JCM 20966 / LMG 6465 / NBRC 14845 / NCIMB 13405 / ORS 571</strain>
    </source>
</reference>
<feature type="domain" description="GmrSD restriction endonucleases N-terminal" evidence="2">
    <location>
        <begin position="20"/>
        <end position="262"/>
    </location>
</feature>
<name>A8IHQ5_AZOC5</name>
<dbReference type="HOGENOM" id="CLU_021082_0_0_5"/>
<gene>
    <name evidence="3" type="ordered locus">AZC_3308</name>
</gene>
<dbReference type="STRING" id="438753.AZC_3308"/>
<dbReference type="Pfam" id="PF03235">
    <property type="entry name" value="GmrSD_N"/>
    <property type="match status" value="1"/>
</dbReference>
<reference evidence="4" key="2">
    <citation type="submission" date="2007-04" db="EMBL/GenBank/DDBJ databases">
        <title>Complete genome sequence of the nitrogen-fixing bacterium Azorhizobium caulinodans ORS571.</title>
        <authorList>
            <person name="Lee K.B."/>
            <person name="Backer P.D."/>
            <person name="Aono T."/>
            <person name="Liu C.T."/>
            <person name="Suzuki S."/>
            <person name="Suzuki T."/>
            <person name="Kaneko T."/>
            <person name="Yamada M."/>
            <person name="Tabata S."/>
            <person name="Kupfer D.M."/>
            <person name="Najar F.Z."/>
            <person name="Wiley G.B."/>
            <person name="Roe B."/>
            <person name="Binnewies T."/>
            <person name="Ussery D."/>
            <person name="Vereecke D."/>
            <person name="Gevers D."/>
            <person name="Holsters M."/>
            <person name="Oyaizu H."/>
        </authorList>
    </citation>
    <scope>NUCLEOTIDE SEQUENCE [LARGE SCALE GENOMIC DNA]</scope>
    <source>
        <strain evidence="4">ATCC 43989 / DSM 5975 / JCM 20966 / LMG 6465 / NBRC 14845 / NCIMB 13405 / ORS 571</strain>
    </source>
</reference>
<dbReference type="EMBL" id="AP009384">
    <property type="protein sequence ID" value="BAF89306.1"/>
    <property type="molecule type" value="Genomic_DNA"/>
</dbReference>
<sequence>MSTGENSVTRVSFDSTKKPLEELLKQARAGTLQLPDFQRSWVWRDDSLRAILASVSRSFPVGTLMTLQTGGDVNFKPRPIEGTPTNAGTIAPDALVLDGQQRITSLYQLTMRQEVVVTRDVKKQPISRWYYIDMKAALDPQVDREAAIIGVREDRTELRGFEVVRDLSTQEREFEQCMFPTNKIFDSDQWQMGFANHWKFDQEKMTLWFAFANELLAAFRQYQMPVIALDRSTSREAVCLVFEKVNTGGEKLDAFELLTAIYAASEFDLRTDWRGGGEAGDGRAKRIASGIPFPKNALTQLQATDFLQAVSLLYSLERRRSHRGSSEPPAVTAKRDDLLRIPLDRYKELAPRIEAGFVAAGRLLFSQHVYGVKDLPYQSQLVPFAVIFADLAADADKHDVKQKLLRWWWCGVFGELYGSAIESRFARDVQEVPAWVNGGEEPSTIRDATFRSERLDTMTSRLSAAYKGVHVLLMQAGAKDFRTGQAFSHMVYFGENVDIHHVFPRAWCEANKIKRSAYDNIINKTPLFYKSNRTIGGSAPSTYLGRLLKEKAIDSVAEQDAVISTHGINPKLLRMDNFDAFCAERREELLKLIEGATGKAAYRGEAAPTEDAPLGLAESDEDQEDEIVEDAGELAANDLESA</sequence>
<reference evidence="3 4" key="3">
    <citation type="journal article" date="2008" name="BMC Genomics">
        <title>The genome of the versatile nitrogen fixer Azorhizobium caulinodans ORS571.</title>
        <authorList>
            <person name="Lee KB."/>
            <person name="Backer P.D."/>
            <person name="Aono T."/>
            <person name="Liu CT."/>
            <person name="Suzuki S."/>
            <person name="Suzuki T."/>
            <person name="Kaneko T."/>
            <person name="Yamada M."/>
            <person name="Tabata S."/>
            <person name="Kupfer D.M."/>
            <person name="Najar F.Z."/>
            <person name="Wiley G.B."/>
            <person name="Roe B."/>
            <person name="Binnewies T.T."/>
            <person name="Ussery D.W."/>
            <person name="D'Haeze W."/>
            <person name="Herder J.D."/>
            <person name="Gevers D."/>
            <person name="Vereecke D."/>
            <person name="Holsters M."/>
            <person name="Oyaizu H."/>
        </authorList>
    </citation>
    <scope>NUCLEOTIDE SEQUENCE [LARGE SCALE GENOMIC DNA]</scope>
    <source>
        <strain evidence="4">ATCC 43989 / DSM 5975 / JCM 20966 / LMG 6465 / NBRC 14845 / NCIMB 13405 / ORS 571</strain>
    </source>
</reference>
<dbReference type="PANTHER" id="PTHR37292">
    <property type="entry name" value="VNG6097C"/>
    <property type="match status" value="1"/>
</dbReference>
<feature type="region of interest" description="Disordered" evidence="1">
    <location>
        <begin position="602"/>
        <end position="627"/>
    </location>
</feature>
<reference evidence="3 4" key="4">
    <citation type="journal article" date="2009" name="Appl. Environ. Microbiol.">
        <title>Comparative genome-wide transcriptional profiling of Azorhizobium caulinodans ORS571 grown under free-living and symbiotic conditions.</title>
        <authorList>
            <person name="Tsukada S."/>
            <person name="Aono T."/>
            <person name="Akiba N."/>
            <person name="Lee KB."/>
            <person name="Liu CT."/>
            <person name="Toyazaki H."/>
            <person name="Oyaizu H."/>
        </authorList>
    </citation>
    <scope>NUCLEOTIDE SEQUENCE [LARGE SCALE GENOMIC DNA]</scope>
    <source>
        <strain evidence="4">ATCC 43989 / DSM 5975 / JCM 20966 / LMG 6465 / NBRC 14845 / NCIMB 13405 / ORS 571</strain>
    </source>
</reference>
<dbReference type="InterPro" id="IPR004919">
    <property type="entry name" value="GmrSD_N"/>
</dbReference>
<dbReference type="Proteomes" id="UP000000270">
    <property type="component" value="Chromosome"/>
</dbReference>
<reference evidence="3 4" key="5">
    <citation type="journal article" date="2010" name="Appl. Environ. Microbiol.">
        <title>phrR-like gene praR of Azorhizobium caulinodans ORS571 is essential for symbiosis with Sesbania rostrata and is involved in expression of reb genes.</title>
        <authorList>
            <person name="Akiba N."/>
            <person name="Aono T."/>
            <person name="Toyazaki H."/>
            <person name="Sato S."/>
            <person name="Oyaizu H."/>
        </authorList>
    </citation>
    <scope>NUCLEOTIDE SEQUENCE [LARGE SCALE GENOMIC DNA]</scope>
    <source>
        <strain evidence="4">ATCC 43989 / DSM 5975 / JCM 20966 / LMG 6465 / NBRC 14845 / NCIMB 13405 / ORS 571</strain>
    </source>
</reference>
<reference evidence="3 4" key="6">
    <citation type="journal article" date="2011" name="Appl. Environ. Microbiol.">
        <title>Involvement of the azorhizobial chromosome partition gene (parA) in the onset of bacteroid differentiation during Sesbania rostrata stem nodule development.</title>
        <authorList>
            <person name="Liu CT."/>
            <person name="Lee KB."/>
            <person name="Wang YS."/>
            <person name="Peng MH."/>
            <person name="Lee KT."/>
            <person name="Suzuki S."/>
            <person name="Suzuki T."/>
            <person name="Oyaizu H."/>
        </authorList>
    </citation>
    <scope>NUCLEOTIDE SEQUENCE [LARGE SCALE GENOMIC DNA]</scope>
    <source>
        <strain evidence="4">ATCC 43989 / DSM 5975 / JCM 20966 / LMG 6465 / NBRC 14845 / NCIMB 13405 / ORS 571</strain>
    </source>
</reference>
<dbReference type="AlphaFoldDB" id="A8IHQ5"/>
<evidence type="ECO:0000313" key="3">
    <source>
        <dbReference type="EMBL" id="BAF89306.1"/>
    </source>
</evidence>
<dbReference type="KEGG" id="azc:AZC_3308"/>
<evidence type="ECO:0000259" key="2">
    <source>
        <dbReference type="Pfam" id="PF03235"/>
    </source>
</evidence>
<accession>A8IHQ5</accession>
<protein>
    <recommendedName>
        <fullName evidence="2">GmrSD restriction endonucleases N-terminal domain-containing protein</fullName>
    </recommendedName>
</protein>
<evidence type="ECO:0000256" key="1">
    <source>
        <dbReference type="SAM" id="MobiDB-lite"/>
    </source>
</evidence>
<organism evidence="3 4">
    <name type="scientific">Azorhizobium caulinodans (strain ATCC 43989 / DSM 5975 / JCM 20966 / LMG 6465 / NBRC 14845 / NCIMB 13405 / ORS 571)</name>
    <dbReference type="NCBI Taxonomy" id="438753"/>
    <lineage>
        <taxon>Bacteria</taxon>
        <taxon>Pseudomonadati</taxon>
        <taxon>Pseudomonadota</taxon>
        <taxon>Alphaproteobacteria</taxon>
        <taxon>Hyphomicrobiales</taxon>
        <taxon>Xanthobacteraceae</taxon>
        <taxon>Azorhizobium</taxon>
    </lineage>
</organism>
<feature type="compositionally biased region" description="Acidic residues" evidence="1">
    <location>
        <begin position="618"/>
        <end position="627"/>
    </location>
</feature>
<dbReference type="eggNOG" id="COG3472">
    <property type="taxonomic scope" value="Bacteria"/>
</dbReference>
<keyword evidence="4" id="KW-1185">Reference proteome</keyword>